<sequence length="271" mass="32014">MGDRDFSFYPIQPEMMSNSQLYLENQPKGLLKNEVILFYQLTTGEHTSAHLPVIPDGCLDLLFCCNPSQPFAILATSPEYRCLYHFKPNCVYFGVRLFPEQTLLTLPCSIKELIQHQQIPLFEMVQFDSSLLENMVRLQSFPERIKWFISFFQQKQQETNYDQNLIKYCLNSIYATNGIIHINQLASDTGYSSRYLQRKFEEYIGFSPKQLCQIIRLQYTIQELLHRNQLLNTVIDDFSFYDKSHFYKGFKKYMNLTPKQYINTYKSVSHS</sequence>
<proteinExistence type="predicted"/>
<dbReference type="GO" id="GO:0003700">
    <property type="term" value="F:DNA-binding transcription factor activity"/>
    <property type="evidence" value="ECO:0007669"/>
    <property type="project" value="InterPro"/>
</dbReference>
<keyword evidence="2" id="KW-0238">DNA-binding</keyword>
<dbReference type="PANTHER" id="PTHR43280">
    <property type="entry name" value="ARAC-FAMILY TRANSCRIPTIONAL REGULATOR"/>
    <property type="match status" value="1"/>
</dbReference>
<dbReference type="InterPro" id="IPR009057">
    <property type="entry name" value="Homeodomain-like_sf"/>
</dbReference>
<dbReference type="EMBL" id="CP026095">
    <property type="protein sequence ID" value="AZV42558.1"/>
    <property type="molecule type" value="Genomic_DNA"/>
</dbReference>
<organism evidence="4 5">
    <name type="scientific">Peribacillus asahii</name>
    <dbReference type="NCBI Taxonomy" id="228899"/>
    <lineage>
        <taxon>Bacteria</taxon>
        <taxon>Bacillati</taxon>
        <taxon>Bacillota</taxon>
        <taxon>Bacilli</taxon>
        <taxon>Bacillales</taxon>
        <taxon>Bacillaceae</taxon>
        <taxon>Peribacillus</taxon>
    </lineage>
</organism>
<evidence type="ECO:0000256" key="1">
    <source>
        <dbReference type="ARBA" id="ARBA00023015"/>
    </source>
</evidence>
<reference evidence="4 5" key="1">
    <citation type="submission" date="2018-01" db="EMBL/GenBank/DDBJ databases">
        <title>Bacillus asahii Genome sequencing and assembly.</title>
        <authorList>
            <person name="Jiang H."/>
            <person name="Feng Y."/>
            <person name="Zhao F."/>
            <person name="Lin X."/>
        </authorList>
    </citation>
    <scope>NUCLEOTIDE SEQUENCE [LARGE SCALE GENOMIC DNA]</scope>
    <source>
        <strain evidence="4 5">OM18</strain>
    </source>
</reference>
<dbReference type="Gene3D" id="1.10.10.60">
    <property type="entry name" value="Homeodomain-like"/>
    <property type="match status" value="1"/>
</dbReference>
<evidence type="ECO:0000313" key="5">
    <source>
        <dbReference type="Proteomes" id="UP000283095"/>
    </source>
</evidence>
<dbReference type="GO" id="GO:0043565">
    <property type="term" value="F:sequence-specific DNA binding"/>
    <property type="evidence" value="ECO:0007669"/>
    <property type="project" value="InterPro"/>
</dbReference>
<evidence type="ECO:0000256" key="2">
    <source>
        <dbReference type="ARBA" id="ARBA00023125"/>
    </source>
</evidence>
<dbReference type="KEGG" id="pasa:BAOM_1949"/>
<dbReference type="SMART" id="SM00342">
    <property type="entry name" value="HTH_ARAC"/>
    <property type="match status" value="1"/>
</dbReference>
<keyword evidence="3" id="KW-0804">Transcription</keyword>
<keyword evidence="1" id="KW-0805">Transcription regulation</keyword>
<name>A0A3Q9RMA2_9BACI</name>
<evidence type="ECO:0000256" key="3">
    <source>
        <dbReference type="ARBA" id="ARBA00023163"/>
    </source>
</evidence>
<dbReference type="SUPFAM" id="SSF46689">
    <property type="entry name" value="Homeodomain-like"/>
    <property type="match status" value="1"/>
</dbReference>
<protein>
    <submittedName>
        <fullName evidence="4">Helix-turn-helix domain-containing protein</fullName>
    </submittedName>
</protein>
<dbReference type="PROSITE" id="PS01124">
    <property type="entry name" value="HTH_ARAC_FAMILY_2"/>
    <property type="match status" value="1"/>
</dbReference>
<dbReference type="AlphaFoldDB" id="A0A3Q9RMA2"/>
<accession>A0A3Q9RMA2</accession>
<dbReference type="PANTHER" id="PTHR43280:SF2">
    <property type="entry name" value="HTH-TYPE TRANSCRIPTIONAL REGULATOR EXSA"/>
    <property type="match status" value="1"/>
</dbReference>
<dbReference type="RefSeq" id="WP_127760010.1">
    <property type="nucleotide sequence ID" value="NZ_CP026095.1"/>
</dbReference>
<dbReference type="Proteomes" id="UP000283095">
    <property type="component" value="Chromosome"/>
</dbReference>
<dbReference type="Pfam" id="PF12833">
    <property type="entry name" value="HTH_18"/>
    <property type="match status" value="1"/>
</dbReference>
<dbReference type="OrthoDB" id="323290at2"/>
<gene>
    <name evidence="4" type="ORF">BAOM_1949</name>
</gene>
<dbReference type="InterPro" id="IPR018060">
    <property type="entry name" value="HTH_AraC"/>
</dbReference>
<evidence type="ECO:0000313" key="4">
    <source>
        <dbReference type="EMBL" id="AZV42558.1"/>
    </source>
</evidence>